<dbReference type="EMBL" id="BTGC01000003">
    <property type="protein sequence ID" value="GMM49912.1"/>
    <property type="molecule type" value="Genomic_DNA"/>
</dbReference>
<keyword evidence="2" id="KW-1185">Reference proteome</keyword>
<evidence type="ECO:0000313" key="2">
    <source>
        <dbReference type="Proteomes" id="UP001362899"/>
    </source>
</evidence>
<comment type="caution">
    <text evidence="1">The sequence shown here is derived from an EMBL/GenBank/DDBJ whole genome shotgun (WGS) entry which is preliminary data.</text>
</comment>
<protein>
    <submittedName>
        <fullName evidence="1">Uncharacterized protein</fullName>
    </submittedName>
</protein>
<accession>A0AAV5RFZ9</accession>
<reference evidence="1 2" key="1">
    <citation type="journal article" date="2023" name="Elife">
        <title>Identification of key yeast species and microbe-microbe interactions impacting larval growth of Drosophila in the wild.</title>
        <authorList>
            <person name="Mure A."/>
            <person name="Sugiura Y."/>
            <person name="Maeda R."/>
            <person name="Honda K."/>
            <person name="Sakurai N."/>
            <person name="Takahashi Y."/>
            <person name="Watada M."/>
            <person name="Katoh T."/>
            <person name="Gotoh A."/>
            <person name="Gotoh Y."/>
            <person name="Taniguchi I."/>
            <person name="Nakamura K."/>
            <person name="Hayashi T."/>
            <person name="Katayama T."/>
            <person name="Uemura T."/>
            <person name="Hattori Y."/>
        </authorList>
    </citation>
    <scope>NUCLEOTIDE SEQUENCE [LARGE SCALE GENOMIC DNA]</scope>
    <source>
        <strain evidence="1 2">SB-73</strain>
    </source>
</reference>
<proteinExistence type="predicted"/>
<dbReference type="AlphaFoldDB" id="A0AAV5RFZ9"/>
<sequence>MFSKLHLHNLSRVFERRDSLVACNDVQNGTGEPIDDTKVLESLDIGDGFTEIGVRPMSYAEACASLQPVMNTRYVCTEPFSNVDEEAWAVREVQRYIEAESRARPQVSDYVSANLDDDYAPMQEECICTHHRKRRNSNNNNNKSTRRRG</sequence>
<name>A0AAV5RFZ9_STABA</name>
<evidence type="ECO:0000313" key="1">
    <source>
        <dbReference type="EMBL" id="GMM49912.1"/>
    </source>
</evidence>
<dbReference type="Proteomes" id="UP001362899">
    <property type="component" value="Unassembled WGS sequence"/>
</dbReference>
<gene>
    <name evidence="1" type="ORF">DASB73_008700</name>
</gene>
<organism evidence="1 2">
    <name type="scientific">Starmerella bacillaris</name>
    <name type="common">Yeast</name>
    <name type="synonym">Candida zemplinina</name>
    <dbReference type="NCBI Taxonomy" id="1247836"/>
    <lineage>
        <taxon>Eukaryota</taxon>
        <taxon>Fungi</taxon>
        <taxon>Dikarya</taxon>
        <taxon>Ascomycota</taxon>
        <taxon>Saccharomycotina</taxon>
        <taxon>Dipodascomycetes</taxon>
        <taxon>Dipodascales</taxon>
        <taxon>Trichomonascaceae</taxon>
        <taxon>Starmerella</taxon>
    </lineage>
</organism>